<sequence length="132" mass="15675">MNNNIAPNALTQQKQQISAEIDKQAKLIEKQREKINQLPLFMEDPESVTRYTTEQDYLSLLLDQQANNYDRLADLMDIETELIEQEITRLEQLEREQQYRQSPKSSWGNLFLISYLLGFWNTDSNDIERDDF</sequence>
<keyword evidence="2" id="KW-1185">Reference proteome</keyword>
<name>A0A379CAS3_9PAST</name>
<evidence type="ECO:0000313" key="1">
    <source>
        <dbReference type="EMBL" id="SUB59472.1"/>
    </source>
</evidence>
<evidence type="ECO:0000313" key="2">
    <source>
        <dbReference type="Proteomes" id="UP000255417"/>
    </source>
</evidence>
<reference evidence="1 2" key="1">
    <citation type="submission" date="2018-06" db="EMBL/GenBank/DDBJ databases">
        <authorList>
            <consortium name="Pathogen Informatics"/>
            <person name="Doyle S."/>
        </authorList>
    </citation>
    <scope>NUCLEOTIDE SEQUENCE [LARGE SCALE GENOMIC DNA]</scope>
    <source>
        <strain evidence="1 2">NCTC12872</strain>
    </source>
</reference>
<proteinExistence type="predicted"/>
<dbReference type="RefSeq" id="WP_115315943.1">
    <property type="nucleotide sequence ID" value="NZ_LWIF01000001.1"/>
</dbReference>
<dbReference type="AlphaFoldDB" id="A0A379CAS3"/>
<accession>A0A379CAS3</accession>
<organism evidence="1 2">
    <name type="scientific">Phocoenobacter uteri</name>
    <dbReference type="NCBI Taxonomy" id="146806"/>
    <lineage>
        <taxon>Bacteria</taxon>
        <taxon>Pseudomonadati</taxon>
        <taxon>Pseudomonadota</taxon>
        <taxon>Gammaproteobacteria</taxon>
        <taxon>Pasteurellales</taxon>
        <taxon>Pasteurellaceae</taxon>
        <taxon>Phocoenobacter</taxon>
    </lineage>
</organism>
<dbReference type="EMBL" id="UGTA01000001">
    <property type="protein sequence ID" value="SUB59472.1"/>
    <property type="molecule type" value="Genomic_DNA"/>
</dbReference>
<dbReference type="Proteomes" id="UP000255417">
    <property type="component" value="Unassembled WGS sequence"/>
</dbReference>
<protein>
    <submittedName>
        <fullName evidence="1">Uncharacterized protein</fullName>
    </submittedName>
</protein>
<gene>
    <name evidence="1" type="ORF">NCTC12872_01457</name>
</gene>